<sequence length="800" mass="89528">MISSDPTDTSNSASNKLFSPIINRILSNPLSFQAARTPDKVSIKPSSYITFKTTSKSSDSKRPNTENSQTAASSSPQSSEKQQQKTMARPKSMYEAVARYTESKYLSKKEKKKLTPKSPNSPKVSKGITPTNTLVEPDESSESHQASTMSTEPTLQTVDSQTSKDSNEGRHRNLQTSRNETSSGNEENNKQEEEDDDDDDEDDVDFQTADEDSNSSDQESDDSNHESSSSEEVTPSPVSDAETENLELLKKEAYEGSADEKNESSPDMKEENDDKQSTPPTSSDEDLTKQKLVSSSFDLQEFYDLDEKPLDQGSNGSTRIFKNWREFKPLSPPLGLLNHGVTCYTNSAVQALCHIPSLLHYLVDIHNGEYALTIKNDSVSKTLADTVARMYKLDNKSDKKPKYINPKKLIRKLGDINCMMSEWQQEDSHEYYMSLMSRLQEDSTPRGVKLNESIIYDIFGGLLNQTVTCQNCGHTSSTQQEFYDLSLGLDNRKKRASSLINTEQLTTLKSKIEASKSTDPNSKDSLSSLLGQKILNAEEAKRSRSTTPESSQPENEKSATPPKTLSPSPQEQPPATNTNDQPHATPVPVQGPKLQPLKAPKQRSAYPIESSIRDFFSLEMLKTDKKDKSGYTCENCKKTTTAVKFSTIERAPETLTIHLKRFRFDGTSSMKVKTNVSYPNILDLTEYTTKMNTPTKYKLMSVIVHQGRSVSSGHYIAHCRQPDGSWATYDDEYVNRLRPRDALSEEGAYVLVYSRLTHKSISISNDTVQEKNGNKRKLESGANRSGSRKKTKKLRNNRNM</sequence>
<dbReference type="GO" id="GO:0005634">
    <property type="term" value="C:nucleus"/>
    <property type="evidence" value="ECO:0007669"/>
    <property type="project" value="TreeGrafter"/>
</dbReference>
<comment type="catalytic activity">
    <reaction evidence="1">
        <text>Thiol-dependent hydrolysis of ester, thioester, amide, peptide and isopeptide bonds formed by the C-terminal Gly of ubiquitin (a 76-residue protein attached to proteins as an intracellular targeting signal).</text>
        <dbReference type="EC" id="3.4.19.12"/>
    </reaction>
</comment>
<dbReference type="EMBL" id="BSXU01002290">
    <property type="protein sequence ID" value="GMG36171.1"/>
    <property type="molecule type" value="Genomic_DNA"/>
</dbReference>
<feature type="region of interest" description="Disordered" evidence="8">
    <location>
        <begin position="29"/>
        <end position="290"/>
    </location>
</feature>
<feature type="compositionally biased region" description="Polar residues" evidence="8">
    <location>
        <begin position="143"/>
        <end position="164"/>
    </location>
</feature>
<evidence type="ECO:0000256" key="3">
    <source>
        <dbReference type="ARBA" id="ARBA00012759"/>
    </source>
</evidence>
<dbReference type="PANTHER" id="PTHR24006:SF758">
    <property type="entry name" value="UBIQUITIN CARBOXYL-TERMINAL HYDROLASE 36"/>
    <property type="match status" value="1"/>
</dbReference>
<organism evidence="10 11">
    <name type="scientific">Ambrosiozyma monospora</name>
    <name type="common">Yeast</name>
    <name type="synonym">Endomycopsis monosporus</name>
    <dbReference type="NCBI Taxonomy" id="43982"/>
    <lineage>
        <taxon>Eukaryota</taxon>
        <taxon>Fungi</taxon>
        <taxon>Dikarya</taxon>
        <taxon>Ascomycota</taxon>
        <taxon>Saccharomycotina</taxon>
        <taxon>Pichiomycetes</taxon>
        <taxon>Pichiales</taxon>
        <taxon>Pichiaceae</taxon>
        <taxon>Ambrosiozyma</taxon>
    </lineage>
</organism>
<feature type="compositionally biased region" description="Basic residues" evidence="8">
    <location>
        <begin position="786"/>
        <end position="800"/>
    </location>
</feature>
<dbReference type="InterPro" id="IPR050164">
    <property type="entry name" value="Peptidase_C19"/>
</dbReference>
<gene>
    <name evidence="10" type="ORF">Amon01_000463700</name>
</gene>
<dbReference type="GO" id="GO:0016579">
    <property type="term" value="P:protein deubiquitination"/>
    <property type="evidence" value="ECO:0007669"/>
    <property type="project" value="InterPro"/>
</dbReference>
<accession>A0A9W7DKL0</accession>
<protein>
    <recommendedName>
        <fullName evidence="3">ubiquitinyl hydrolase 1</fullName>
        <ecNumber evidence="3">3.4.19.12</ecNumber>
    </recommendedName>
</protein>
<dbReference type="PROSITE" id="PS00973">
    <property type="entry name" value="USP_2"/>
    <property type="match status" value="1"/>
</dbReference>
<dbReference type="OrthoDB" id="289038at2759"/>
<proteinExistence type="inferred from homology"/>
<feature type="domain" description="USP" evidence="9">
    <location>
        <begin position="334"/>
        <end position="756"/>
    </location>
</feature>
<dbReference type="InterPro" id="IPR028889">
    <property type="entry name" value="USP"/>
</dbReference>
<keyword evidence="6" id="KW-0378">Hydrolase</keyword>
<dbReference type="PANTHER" id="PTHR24006">
    <property type="entry name" value="UBIQUITIN CARBOXYL-TERMINAL HYDROLASE"/>
    <property type="match status" value="1"/>
</dbReference>
<evidence type="ECO:0000313" key="11">
    <source>
        <dbReference type="Proteomes" id="UP001165063"/>
    </source>
</evidence>
<evidence type="ECO:0000256" key="1">
    <source>
        <dbReference type="ARBA" id="ARBA00000707"/>
    </source>
</evidence>
<dbReference type="PROSITE" id="PS50235">
    <property type="entry name" value="USP_3"/>
    <property type="match status" value="1"/>
</dbReference>
<feature type="compositionally biased region" description="Polar residues" evidence="8">
    <location>
        <begin position="174"/>
        <end position="186"/>
    </location>
</feature>
<evidence type="ECO:0000256" key="7">
    <source>
        <dbReference type="ARBA" id="ARBA00022807"/>
    </source>
</evidence>
<comment type="caution">
    <text evidence="10">The sequence shown here is derived from an EMBL/GenBank/DDBJ whole genome shotgun (WGS) entry which is preliminary data.</text>
</comment>
<evidence type="ECO:0000256" key="5">
    <source>
        <dbReference type="ARBA" id="ARBA00022786"/>
    </source>
</evidence>
<evidence type="ECO:0000313" key="10">
    <source>
        <dbReference type="EMBL" id="GMG36171.1"/>
    </source>
</evidence>
<comment type="similarity">
    <text evidence="2">Belongs to the peptidase C19 family.</text>
</comment>
<feature type="compositionally biased region" description="Low complexity" evidence="8">
    <location>
        <begin position="68"/>
        <end position="86"/>
    </location>
</feature>
<feature type="compositionally biased region" description="Low complexity" evidence="8">
    <location>
        <begin position="226"/>
        <end position="239"/>
    </location>
</feature>
<dbReference type="GO" id="GO:0006508">
    <property type="term" value="P:proteolysis"/>
    <property type="evidence" value="ECO:0007669"/>
    <property type="project" value="UniProtKB-KW"/>
</dbReference>
<evidence type="ECO:0000256" key="4">
    <source>
        <dbReference type="ARBA" id="ARBA00022670"/>
    </source>
</evidence>
<evidence type="ECO:0000256" key="8">
    <source>
        <dbReference type="SAM" id="MobiDB-lite"/>
    </source>
</evidence>
<evidence type="ECO:0000259" key="9">
    <source>
        <dbReference type="PROSITE" id="PS50235"/>
    </source>
</evidence>
<dbReference type="InterPro" id="IPR038765">
    <property type="entry name" value="Papain-like_cys_pep_sf"/>
</dbReference>
<dbReference type="Pfam" id="PF00443">
    <property type="entry name" value="UCH"/>
    <property type="match status" value="1"/>
</dbReference>
<dbReference type="GO" id="GO:0004843">
    <property type="term" value="F:cysteine-type deubiquitinase activity"/>
    <property type="evidence" value="ECO:0007669"/>
    <property type="project" value="UniProtKB-EC"/>
</dbReference>
<feature type="compositionally biased region" description="Polar residues" evidence="8">
    <location>
        <begin position="561"/>
        <end position="582"/>
    </location>
</feature>
<evidence type="ECO:0000256" key="6">
    <source>
        <dbReference type="ARBA" id="ARBA00022801"/>
    </source>
</evidence>
<dbReference type="AlphaFoldDB" id="A0A9W7DKL0"/>
<dbReference type="GO" id="GO:0005829">
    <property type="term" value="C:cytosol"/>
    <property type="evidence" value="ECO:0007669"/>
    <property type="project" value="TreeGrafter"/>
</dbReference>
<feature type="compositionally biased region" description="Basic and acidic residues" evidence="8">
    <location>
        <begin position="768"/>
        <end position="779"/>
    </location>
</feature>
<reference evidence="10" key="1">
    <citation type="submission" date="2023-04" db="EMBL/GenBank/DDBJ databases">
        <title>Ambrosiozyma monospora NBRC 1965.</title>
        <authorList>
            <person name="Ichikawa N."/>
            <person name="Sato H."/>
            <person name="Tonouchi N."/>
        </authorList>
    </citation>
    <scope>NUCLEOTIDE SEQUENCE</scope>
    <source>
        <strain evidence="10">NBRC 1965</strain>
    </source>
</reference>
<dbReference type="EC" id="3.4.19.12" evidence="3"/>
<keyword evidence="11" id="KW-1185">Reference proteome</keyword>
<feature type="region of interest" description="Disordered" evidence="8">
    <location>
        <begin position="536"/>
        <end position="606"/>
    </location>
</feature>
<dbReference type="Gene3D" id="3.90.70.10">
    <property type="entry name" value="Cysteine proteinases"/>
    <property type="match status" value="2"/>
</dbReference>
<keyword evidence="7" id="KW-0788">Thiol protease</keyword>
<dbReference type="Proteomes" id="UP001165063">
    <property type="component" value="Unassembled WGS sequence"/>
</dbReference>
<keyword evidence="5" id="KW-0833">Ubl conjugation pathway</keyword>
<feature type="compositionally biased region" description="Polar residues" evidence="8">
    <location>
        <begin position="120"/>
        <end position="134"/>
    </location>
</feature>
<dbReference type="SUPFAM" id="SSF54001">
    <property type="entry name" value="Cysteine proteinases"/>
    <property type="match status" value="1"/>
</dbReference>
<feature type="compositionally biased region" description="Basic and acidic residues" evidence="8">
    <location>
        <begin position="247"/>
        <end position="276"/>
    </location>
</feature>
<evidence type="ECO:0000256" key="2">
    <source>
        <dbReference type="ARBA" id="ARBA00009085"/>
    </source>
</evidence>
<dbReference type="InterPro" id="IPR018200">
    <property type="entry name" value="USP_CS"/>
</dbReference>
<name>A0A9W7DKL0_AMBMO</name>
<feature type="compositionally biased region" description="Acidic residues" evidence="8">
    <location>
        <begin position="192"/>
        <end position="221"/>
    </location>
</feature>
<dbReference type="InterPro" id="IPR001394">
    <property type="entry name" value="Peptidase_C19_UCH"/>
</dbReference>
<feature type="region of interest" description="Disordered" evidence="8">
    <location>
        <begin position="765"/>
        <end position="800"/>
    </location>
</feature>
<keyword evidence="4" id="KW-0645">Protease</keyword>